<dbReference type="InterPro" id="IPR004776">
    <property type="entry name" value="Mem_transp_PIN-like"/>
</dbReference>
<dbReference type="STRING" id="252305.OB2597_14219"/>
<evidence type="ECO:0000256" key="6">
    <source>
        <dbReference type="ARBA" id="ARBA00023136"/>
    </source>
</evidence>
<evidence type="ECO:0000256" key="4">
    <source>
        <dbReference type="ARBA" id="ARBA00022692"/>
    </source>
</evidence>
<evidence type="ECO:0000256" key="3">
    <source>
        <dbReference type="ARBA" id="ARBA00022475"/>
    </source>
</evidence>
<feature type="transmembrane region" description="Helical" evidence="7">
    <location>
        <begin position="96"/>
        <end position="118"/>
    </location>
</feature>
<evidence type="ECO:0000313" key="8">
    <source>
        <dbReference type="EMBL" id="EAQ01120.1"/>
    </source>
</evidence>
<keyword evidence="4 7" id="KW-0812">Transmembrane</keyword>
<feature type="transmembrane region" description="Helical" evidence="7">
    <location>
        <begin position="6"/>
        <end position="22"/>
    </location>
</feature>
<keyword evidence="5 7" id="KW-1133">Transmembrane helix</keyword>
<dbReference type="RefSeq" id="WP_009807056.1">
    <property type="nucleotide sequence ID" value="NZ_CH724131.1"/>
</dbReference>
<keyword evidence="3" id="KW-1003">Cell membrane</keyword>
<reference evidence="8 9" key="1">
    <citation type="journal article" date="2010" name="J. Bacteriol.">
        <title>Genome sequences of Oceanicola granulosus HTCC2516(T) and Oceanicola batsensis HTCC2597(TDelta).</title>
        <authorList>
            <person name="Thrash J.C."/>
            <person name="Cho J.C."/>
            <person name="Vergin K.L."/>
            <person name="Giovannoni S.J."/>
        </authorList>
    </citation>
    <scope>NUCLEOTIDE SEQUENCE [LARGE SCALE GENOMIC DNA]</scope>
    <source>
        <strain evidence="9">ATCC BAA-863 / DSM 15984 / KCTC 12145 / HTCC2597</strain>
    </source>
</reference>
<dbReference type="GO" id="GO:0055085">
    <property type="term" value="P:transmembrane transport"/>
    <property type="evidence" value="ECO:0007669"/>
    <property type="project" value="InterPro"/>
</dbReference>
<evidence type="ECO:0000256" key="1">
    <source>
        <dbReference type="ARBA" id="ARBA00004141"/>
    </source>
</evidence>
<keyword evidence="2" id="KW-0813">Transport</keyword>
<feature type="transmembrane region" description="Helical" evidence="7">
    <location>
        <begin position="295"/>
        <end position="315"/>
    </location>
</feature>
<keyword evidence="6 7" id="KW-0472">Membrane</keyword>
<feature type="transmembrane region" description="Helical" evidence="7">
    <location>
        <begin position="264"/>
        <end position="283"/>
    </location>
</feature>
<dbReference type="Proteomes" id="UP000004318">
    <property type="component" value="Unassembled WGS sequence"/>
</dbReference>
<dbReference type="Pfam" id="PF03547">
    <property type="entry name" value="Mem_trans"/>
    <property type="match status" value="1"/>
</dbReference>
<dbReference type="EMBL" id="AAMO01000018">
    <property type="protein sequence ID" value="EAQ01120.1"/>
    <property type="molecule type" value="Genomic_DNA"/>
</dbReference>
<accession>A3U3Y4</accession>
<evidence type="ECO:0000256" key="7">
    <source>
        <dbReference type="SAM" id="Phobius"/>
    </source>
</evidence>
<feature type="transmembrane region" description="Helical" evidence="7">
    <location>
        <begin position="34"/>
        <end position="53"/>
    </location>
</feature>
<name>A3U3Y4_PSEBH</name>
<feature type="transmembrane region" description="Helical" evidence="7">
    <location>
        <begin position="228"/>
        <end position="252"/>
    </location>
</feature>
<proteinExistence type="predicted"/>
<feature type="transmembrane region" description="Helical" evidence="7">
    <location>
        <begin position="130"/>
        <end position="148"/>
    </location>
</feature>
<comment type="caution">
    <text evidence="8">The sequence shown here is derived from an EMBL/GenBank/DDBJ whole genome shotgun (WGS) entry which is preliminary data.</text>
</comment>
<organism evidence="8 9">
    <name type="scientific">Pseudooceanicola batsensis (strain ATCC BAA-863 / DSM 15984 / KCTC 12145 / HTCC2597)</name>
    <name type="common">Oceanicola batsensis</name>
    <dbReference type="NCBI Taxonomy" id="252305"/>
    <lineage>
        <taxon>Bacteria</taxon>
        <taxon>Pseudomonadati</taxon>
        <taxon>Pseudomonadota</taxon>
        <taxon>Alphaproteobacteria</taxon>
        <taxon>Rhodobacterales</taxon>
        <taxon>Paracoccaceae</taxon>
        <taxon>Pseudooceanicola</taxon>
    </lineage>
</organism>
<protein>
    <submittedName>
        <fullName evidence="8">Auxin efflux carrier family protein</fullName>
    </submittedName>
</protein>
<gene>
    <name evidence="8" type="ORF">OB2597_14219</name>
</gene>
<feature type="transmembrane region" description="Helical" evidence="7">
    <location>
        <begin position="201"/>
        <end position="221"/>
    </location>
</feature>
<sequence length="316" mass="32746">MFEVLAVTLPVFAVIAVGYGVVRFGPFSRDTMRALGDFTMTVTLPCALFTAVAGRDFGEVVNLSYLVTLALAGVATQLVMFAAARLQGAGPKRRALSVLAAATPNTAFLGYPIFLIVIPEHAAPVVAMNLLIENIVLTPIGLTLLGGAREDGAERVPPLRLAGQIVLSVLKRPLIIGLLLGFGVVLTGVESPAVLERFTGLLGQAAAPVALAVIGGSLFGLNLQGDLTLAGLIAFVKMIVHPAAVVVMYGVLASAGWVALPDPLRIGLILTACMPMFAIFVLFGQEAGHEGLASLALLIGTCLSFVTVNVALLLLI</sequence>
<feature type="transmembrane region" description="Helical" evidence="7">
    <location>
        <begin position="65"/>
        <end position="84"/>
    </location>
</feature>
<dbReference type="HOGENOM" id="CLU_056175_2_0_5"/>
<dbReference type="eggNOG" id="COG0679">
    <property type="taxonomic scope" value="Bacteria"/>
</dbReference>
<evidence type="ECO:0000256" key="5">
    <source>
        <dbReference type="ARBA" id="ARBA00022989"/>
    </source>
</evidence>
<keyword evidence="9" id="KW-1185">Reference proteome</keyword>
<dbReference type="PANTHER" id="PTHR36838">
    <property type="entry name" value="AUXIN EFFLUX CARRIER FAMILY PROTEIN"/>
    <property type="match status" value="1"/>
</dbReference>
<evidence type="ECO:0000256" key="2">
    <source>
        <dbReference type="ARBA" id="ARBA00022448"/>
    </source>
</evidence>
<dbReference type="AlphaFoldDB" id="A3U3Y4"/>
<dbReference type="PANTHER" id="PTHR36838:SF3">
    <property type="entry name" value="TRANSPORTER AUXIN EFFLUX CARRIER EC FAMILY"/>
    <property type="match status" value="1"/>
</dbReference>
<evidence type="ECO:0000313" key="9">
    <source>
        <dbReference type="Proteomes" id="UP000004318"/>
    </source>
</evidence>
<dbReference type="GO" id="GO:0016020">
    <property type="term" value="C:membrane"/>
    <property type="evidence" value="ECO:0007669"/>
    <property type="project" value="UniProtKB-SubCell"/>
</dbReference>
<dbReference type="OrthoDB" id="9810457at2"/>
<comment type="subcellular location">
    <subcellularLocation>
        <location evidence="1">Membrane</location>
        <topology evidence="1">Multi-pass membrane protein</topology>
    </subcellularLocation>
</comment>
<feature type="transmembrane region" description="Helical" evidence="7">
    <location>
        <begin position="169"/>
        <end position="189"/>
    </location>
</feature>